<dbReference type="Proteomes" id="UP000805649">
    <property type="component" value="Unassembled WGS sequence"/>
</dbReference>
<proteinExistence type="predicted"/>
<dbReference type="EMBL" id="VUJX02000002">
    <property type="protein sequence ID" value="KAL0941718.1"/>
    <property type="molecule type" value="Genomic_DNA"/>
</dbReference>
<name>A0ACC3ZCS5_COLTU</name>
<organism evidence="1 2">
    <name type="scientific">Colletotrichum truncatum</name>
    <name type="common">Anthracnose fungus</name>
    <name type="synonym">Colletotrichum capsici</name>
    <dbReference type="NCBI Taxonomy" id="5467"/>
    <lineage>
        <taxon>Eukaryota</taxon>
        <taxon>Fungi</taxon>
        <taxon>Dikarya</taxon>
        <taxon>Ascomycota</taxon>
        <taxon>Pezizomycotina</taxon>
        <taxon>Sordariomycetes</taxon>
        <taxon>Hypocreomycetidae</taxon>
        <taxon>Glomerellales</taxon>
        <taxon>Glomerellaceae</taxon>
        <taxon>Colletotrichum</taxon>
        <taxon>Colletotrichum truncatum species complex</taxon>
    </lineage>
</organism>
<evidence type="ECO:0000313" key="1">
    <source>
        <dbReference type="EMBL" id="KAL0941718.1"/>
    </source>
</evidence>
<gene>
    <name evidence="1" type="ORF">CTRU02_204481</name>
</gene>
<accession>A0ACC3ZCS5</accession>
<evidence type="ECO:0000313" key="2">
    <source>
        <dbReference type="Proteomes" id="UP000805649"/>
    </source>
</evidence>
<reference evidence="1 2" key="1">
    <citation type="journal article" date="2020" name="Phytopathology">
        <title>Genome Sequence Resources of Colletotrichum truncatum, C. plurivorum, C. musicola, and C. sojae: Four Species Pathogenic to Soybean (Glycine max).</title>
        <authorList>
            <person name="Rogerio F."/>
            <person name="Boufleur T.R."/>
            <person name="Ciampi-Guillardi M."/>
            <person name="Sukno S.A."/>
            <person name="Thon M.R."/>
            <person name="Massola Junior N.S."/>
            <person name="Baroncelli R."/>
        </authorList>
    </citation>
    <scope>NUCLEOTIDE SEQUENCE [LARGE SCALE GENOMIC DNA]</scope>
    <source>
        <strain evidence="1 2">CMES1059</strain>
    </source>
</reference>
<sequence>MFSCRPFQKFPLMWPEELNGNLTVFDLTELDTLAIDLDLAVLAAEVVQRAVRVHAAQVASSVTTSRIADNSLKKLWIFKEDLFGFGLIAQVATGDRGSLDDYLADCAEGG</sequence>
<comment type="caution">
    <text evidence="1">The sequence shown here is derived from an EMBL/GenBank/DDBJ whole genome shotgun (WGS) entry which is preliminary data.</text>
</comment>
<keyword evidence="2" id="KW-1185">Reference proteome</keyword>
<protein>
    <submittedName>
        <fullName evidence="1">Uncharacterized protein</fullName>
    </submittedName>
</protein>